<feature type="compositionally biased region" description="Polar residues" evidence="2">
    <location>
        <begin position="310"/>
        <end position="319"/>
    </location>
</feature>
<feature type="compositionally biased region" description="Basic and acidic residues" evidence="2">
    <location>
        <begin position="27"/>
        <end position="38"/>
    </location>
</feature>
<organism evidence="3 4">
    <name type="scientific">Tripterygium wilfordii</name>
    <name type="common">Thunder God vine</name>
    <dbReference type="NCBI Taxonomy" id="458696"/>
    <lineage>
        <taxon>Eukaryota</taxon>
        <taxon>Viridiplantae</taxon>
        <taxon>Streptophyta</taxon>
        <taxon>Embryophyta</taxon>
        <taxon>Tracheophyta</taxon>
        <taxon>Spermatophyta</taxon>
        <taxon>Magnoliopsida</taxon>
        <taxon>eudicotyledons</taxon>
        <taxon>Gunneridae</taxon>
        <taxon>Pentapetalae</taxon>
        <taxon>rosids</taxon>
        <taxon>fabids</taxon>
        <taxon>Celastrales</taxon>
        <taxon>Celastraceae</taxon>
        <taxon>Tripterygium</taxon>
    </lineage>
</organism>
<dbReference type="AlphaFoldDB" id="A0A7J7DAX2"/>
<evidence type="ECO:0000313" key="3">
    <source>
        <dbReference type="EMBL" id="KAF5743434.1"/>
    </source>
</evidence>
<keyword evidence="4" id="KW-1185">Reference proteome</keyword>
<dbReference type="InParanoid" id="A0A7J7DAX2"/>
<feature type="region of interest" description="Disordered" evidence="2">
    <location>
        <begin position="221"/>
        <end position="331"/>
    </location>
</feature>
<proteinExistence type="predicted"/>
<feature type="compositionally biased region" description="Low complexity" evidence="2">
    <location>
        <begin position="41"/>
        <end position="62"/>
    </location>
</feature>
<evidence type="ECO:0000256" key="1">
    <source>
        <dbReference type="SAM" id="Coils"/>
    </source>
</evidence>
<name>A0A7J7DAX2_TRIWF</name>
<sequence>MVGAHSGSNWLDRLRSNKGLPTSENLDLDHFLRAHENDLPSSSPATEVSSSRNSNSYSTRSLSGHDRFPSPNREISGEKNGDGEWVGVVSDVLSELFNMGDPDGASRLSGKKSFRKQTNPKCCVFSSTRSQKYENVGAAMATSLDSRSNSKGTRGQNNVNVDCHEVEEEEQEEEEVEEEREELKGYSRNEVTVIDTSCEVWKFEKMVFRRNNVWKVRNKKGKPRSVWGKKRKNSGSEFHANLAAKKKSRVFSDKEANHGICQDEKSEDGSKEILDDLSQTHKKRIPFSRSHKKPGKNGSSVIMVKGIPTNEKSGANLSKSHPEDAQKENKA</sequence>
<dbReference type="FunCoup" id="A0A7J7DAX2">
    <property type="interactions" value="1384"/>
</dbReference>
<dbReference type="PANTHER" id="PTHR37258">
    <property type="entry name" value="FANTOM PROTEIN"/>
    <property type="match status" value="1"/>
</dbReference>
<dbReference type="EMBL" id="JAAARO010000008">
    <property type="protein sequence ID" value="KAF5743434.1"/>
    <property type="molecule type" value="Genomic_DNA"/>
</dbReference>
<feature type="compositionally biased region" description="Basic and acidic residues" evidence="2">
    <location>
        <begin position="250"/>
        <end position="274"/>
    </location>
</feature>
<dbReference type="OrthoDB" id="684590at2759"/>
<evidence type="ECO:0000256" key="2">
    <source>
        <dbReference type="SAM" id="MobiDB-lite"/>
    </source>
</evidence>
<protein>
    <submittedName>
        <fullName evidence="3">Uncharacterized protein</fullName>
    </submittedName>
</protein>
<evidence type="ECO:0000313" key="4">
    <source>
        <dbReference type="Proteomes" id="UP000593562"/>
    </source>
</evidence>
<feature type="coiled-coil region" evidence="1">
    <location>
        <begin position="159"/>
        <end position="189"/>
    </location>
</feature>
<dbReference type="PANTHER" id="PTHR37258:SF1">
    <property type="entry name" value="FANTOM PROTEIN"/>
    <property type="match status" value="1"/>
</dbReference>
<feature type="compositionally biased region" description="Basic and acidic residues" evidence="2">
    <location>
        <begin position="320"/>
        <end position="331"/>
    </location>
</feature>
<feature type="compositionally biased region" description="Basic residues" evidence="2">
    <location>
        <begin position="221"/>
        <end position="233"/>
    </location>
</feature>
<reference evidence="3 4" key="1">
    <citation type="journal article" date="2020" name="Nat. Commun.">
        <title>Genome of Tripterygium wilfordii and identification of cytochrome P450 involved in triptolide biosynthesis.</title>
        <authorList>
            <person name="Tu L."/>
            <person name="Su P."/>
            <person name="Zhang Z."/>
            <person name="Gao L."/>
            <person name="Wang J."/>
            <person name="Hu T."/>
            <person name="Zhou J."/>
            <person name="Zhang Y."/>
            <person name="Zhao Y."/>
            <person name="Liu Y."/>
            <person name="Song Y."/>
            <person name="Tong Y."/>
            <person name="Lu Y."/>
            <person name="Yang J."/>
            <person name="Xu C."/>
            <person name="Jia M."/>
            <person name="Peters R.J."/>
            <person name="Huang L."/>
            <person name="Gao W."/>
        </authorList>
    </citation>
    <scope>NUCLEOTIDE SEQUENCE [LARGE SCALE GENOMIC DNA]</scope>
    <source>
        <strain evidence="4">cv. XIE 37</strain>
        <tissue evidence="3">Leaf</tissue>
    </source>
</reference>
<keyword evidence="1" id="KW-0175">Coiled coil</keyword>
<feature type="region of interest" description="Disordered" evidence="2">
    <location>
        <begin position="1"/>
        <end position="84"/>
    </location>
</feature>
<accession>A0A7J7DAX2</accession>
<feature type="compositionally biased region" description="Basic residues" evidence="2">
    <location>
        <begin position="280"/>
        <end position="295"/>
    </location>
</feature>
<dbReference type="Proteomes" id="UP000593562">
    <property type="component" value="Unassembled WGS sequence"/>
</dbReference>
<comment type="caution">
    <text evidence="3">The sequence shown here is derived from an EMBL/GenBank/DDBJ whole genome shotgun (WGS) entry which is preliminary data.</text>
</comment>
<gene>
    <name evidence="3" type="ORF">HS088_TW08G00015</name>
</gene>